<name>A0ABT6P7Q4_9BACT</name>
<feature type="signal peptide" evidence="1">
    <location>
        <begin position="1"/>
        <end position="27"/>
    </location>
</feature>
<evidence type="ECO:0008006" key="4">
    <source>
        <dbReference type="Google" id="ProtNLM"/>
    </source>
</evidence>
<evidence type="ECO:0000313" key="3">
    <source>
        <dbReference type="Proteomes" id="UP001160301"/>
    </source>
</evidence>
<keyword evidence="1" id="KW-0732">Signal</keyword>
<comment type="caution">
    <text evidence="2">The sequence shown here is derived from an EMBL/GenBank/DDBJ whole genome shotgun (WGS) entry which is preliminary data.</text>
</comment>
<feature type="chain" id="PRO_5045526327" description="Lipoprotein" evidence="1">
    <location>
        <begin position="28"/>
        <end position="478"/>
    </location>
</feature>
<dbReference type="Proteomes" id="UP001160301">
    <property type="component" value="Unassembled WGS sequence"/>
</dbReference>
<proteinExistence type="predicted"/>
<dbReference type="EMBL" id="JARZHI010000089">
    <property type="protein sequence ID" value="MDI1436656.1"/>
    <property type="molecule type" value="Genomic_DNA"/>
</dbReference>
<organism evidence="2 3">
    <name type="scientific">Polyangium sorediatum</name>
    <dbReference type="NCBI Taxonomy" id="889274"/>
    <lineage>
        <taxon>Bacteria</taxon>
        <taxon>Pseudomonadati</taxon>
        <taxon>Myxococcota</taxon>
        <taxon>Polyangia</taxon>
        <taxon>Polyangiales</taxon>
        <taxon>Polyangiaceae</taxon>
        <taxon>Polyangium</taxon>
    </lineage>
</organism>
<reference evidence="2 3" key="1">
    <citation type="submission" date="2023-04" db="EMBL/GenBank/DDBJ databases">
        <title>The genome sequence of Polyangium sorediatum DSM14670.</title>
        <authorList>
            <person name="Zhang X."/>
        </authorList>
    </citation>
    <scope>NUCLEOTIDE SEQUENCE [LARGE SCALE GENOMIC DNA]</scope>
    <source>
        <strain evidence="2 3">DSM 14670</strain>
    </source>
</reference>
<protein>
    <recommendedName>
        <fullName evidence="4">Lipoprotein</fullName>
    </recommendedName>
</protein>
<keyword evidence="3" id="KW-1185">Reference proteome</keyword>
<gene>
    <name evidence="2" type="ORF">QHF89_44530</name>
</gene>
<evidence type="ECO:0000256" key="1">
    <source>
        <dbReference type="SAM" id="SignalP"/>
    </source>
</evidence>
<accession>A0ABT6P7Q4</accession>
<sequence length="478" mass="51483">MMNQLNVRLSRSVVALGCVVSAGCASADIADEEGRIGQAELAEVYTCPVDVSDVNAQRELVITALDVVNDPCRTGWSPDACANKNHLAKWTFGYLMQQMTGTGVNTSTFILKWLESFEEAQSVNGQTLAVRSNIRTYIIDPWRAVSKKPDGVTTCTPGVKVDSADGACNLDLTKAPFRLLAIVNRTDLRLPGYGGGAGEGRFVFGFTKMDGSPLDATVILEYALPTSIAAFTWASKFHALGALTAGEKYNNALADITELFAKANASAASPNGSAISQVRTAEKSFDGNATAVFELREQRLQCRPNTSCTLNNKYLLPSTLVRTPRNSFDFSPTLTSYMNNNMSAILAGTHVVPGTMLASSSRPITTATNPFGVWAPDMDLVSVPYPNTAGDVRRLFGLSTCNGCHSPAETNTNNFHIQPRSANQPSTLSAFLAGATTVTEPLEGRTIAYNEIQRRMCEHKWLYLGNFEVLTGTSGHPH</sequence>
<dbReference type="RefSeq" id="WP_136972802.1">
    <property type="nucleotide sequence ID" value="NZ_JARZHI010000089.1"/>
</dbReference>
<evidence type="ECO:0000313" key="2">
    <source>
        <dbReference type="EMBL" id="MDI1436656.1"/>
    </source>
</evidence>